<dbReference type="GO" id="GO:0048658">
    <property type="term" value="P:anther wall tapetum development"/>
    <property type="evidence" value="ECO:0007669"/>
    <property type="project" value="InterPro"/>
</dbReference>
<evidence type="ECO:0000256" key="5">
    <source>
        <dbReference type="SAM" id="MobiDB-lite"/>
    </source>
</evidence>
<protein>
    <recommendedName>
        <fullName evidence="8">BHLH domain-containing protein</fullName>
    </recommendedName>
</protein>
<evidence type="ECO:0000313" key="6">
    <source>
        <dbReference type="EMBL" id="KAG5565281.1"/>
    </source>
</evidence>
<keyword evidence="7" id="KW-1185">Reference proteome</keyword>
<evidence type="ECO:0000256" key="4">
    <source>
        <dbReference type="ARBA" id="ARBA00023242"/>
    </source>
</evidence>
<reference evidence="6" key="1">
    <citation type="submission" date="2020-08" db="EMBL/GenBank/DDBJ databases">
        <title>Plant Genome Project.</title>
        <authorList>
            <person name="Zhang R.-G."/>
        </authorList>
    </citation>
    <scope>NUCLEOTIDE SEQUENCE</scope>
    <source>
        <strain evidence="6">WSP0</strain>
        <tissue evidence="6">Leaf</tissue>
    </source>
</reference>
<dbReference type="AlphaFoldDB" id="A0AAV6LJX9"/>
<keyword evidence="3" id="KW-0804">Transcription</keyword>
<dbReference type="SUPFAM" id="SSF47459">
    <property type="entry name" value="HLH, helix-loop-helix DNA-binding domain"/>
    <property type="match status" value="1"/>
</dbReference>
<dbReference type="InterPro" id="IPR036638">
    <property type="entry name" value="HLH_DNA-bd_sf"/>
</dbReference>
<dbReference type="PANTHER" id="PTHR46834">
    <property type="entry name" value="TRANSCRIPTION FACTOR BHLH91"/>
    <property type="match status" value="1"/>
</dbReference>
<evidence type="ECO:0000256" key="1">
    <source>
        <dbReference type="ARBA" id="ARBA00004123"/>
    </source>
</evidence>
<dbReference type="GO" id="GO:0005634">
    <property type="term" value="C:nucleus"/>
    <property type="evidence" value="ECO:0007669"/>
    <property type="project" value="UniProtKB-SubCell"/>
</dbReference>
<evidence type="ECO:0000256" key="2">
    <source>
        <dbReference type="ARBA" id="ARBA00023015"/>
    </source>
</evidence>
<dbReference type="Proteomes" id="UP000823749">
    <property type="component" value="Chromosome 1"/>
</dbReference>
<comment type="subcellular location">
    <subcellularLocation>
        <location evidence="1">Nucleus</location>
    </subcellularLocation>
</comment>
<evidence type="ECO:0008006" key="8">
    <source>
        <dbReference type="Google" id="ProtNLM"/>
    </source>
</evidence>
<feature type="region of interest" description="Disordered" evidence="5">
    <location>
        <begin position="181"/>
        <end position="215"/>
    </location>
</feature>
<keyword evidence="4" id="KW-0539">Nucleus</keyword>
<comment type="caution">
    <text evidence="6">The sequence shown here is derived from an EMBL/GenBank/DDBJ whole genome shotgun (WGS) entry which is preliminary data.</text>
</comment>
<dbReference type="GO" id="GO:0046983">
    <property type="term" value="F:protein dimerization activity"/>
    <property type="evidence" value="ECO:0007669"/>
    <property type="project" value="InterPro"/>
</dbReference>
<organism evidence="6 7">
    <name type="scientific">Rhododendron griersonianum</name>
    <dbReference type="NCBI Taxonomy" id="479676"/>
    <lineage>
        <taxon>Eukaryota</taxon>
        <taxon>Viridiplantae</taxon>
        <taxon>Streptophyta</taxon>
        <taxon>Embryophyta</taxon>
        <taxon>Tracheophyta</taxon>
        <taxon>Spermatophyta</taxon>
        <taxon>Magnoliopsida</taxon>
        <taxon>eudicotyledons</taxon>
        <taxon>Gunneridae</taxon>
        <taxon>Pentapetalae</taxon>
        <taxon>asterids</taxon>
        <taxon>Ericales</taxon>
        <taxon>Ericaceae</taxon>
        <taxon>Ericoideae</taxon>
        <taxon>Rhodoreae</taxon>
        <taxon>Rhododendron</taxon>
    </lineage>
</organism>
<dbReference type="EMBL" id="JACTNZ010000001">
    <property type="protein sequence ID" value="KAG5565281.1"/>
    <property type="molecule type" value="Genomic_DNA"/>
</dbReference>
<gene>
    <name evidence="6" type="ORF">RHGRI_001240</name>
</gene>
<sequence>MYQENAMRLPENEFSQTVPNFIPTFSSMEELSFHQNPQQKASAGMEIEELLHRMGFERNTPLIQEMATESNLFHLPNSSFSYPDQTQNSPSFLPTLGFLGDISSNAHSALDSNSVNLDPLFHLNLPPPQPPLFRGLMFESPIPNGGYNMNTGSLFGVVDEREGSGGGYGFDNRVFEFNGGDRSCRGRKSNGKGSNRQLNTEKRRRGQLSDNTPKADRASVVGDAIGYIKELLRTVNELKMLVKRKSCSIERIKRHKTESDGPDHQDQSSYNGLRSSWLQRKFKDSEIDVRIVDDEVTIKFAHPQKKINCLLPVSKALDELQLDIQHVGGGLVGDNYCFRFNTKICEGSCVYASAIANKIIAVVDKQYPAIPTNQ</sequence>
<name>A0AAV6LJX9_9ERIC</name>
<proteinExistence type="predicted"/>
<dbReference type="InterPro" id="IPR045895">
    <property type="entry name" value="bHLH91-like"/>
</dbReference>
<evidence type="ECO:0000256" key="3">
    <source>
        <dbReference type="ARBA" id="ARBA00023163"/>
    </source>
</evidence>
<dbReference type="PANTHER" id="PTHR46834:SF1">
    <property type="entry name" value="TRANSCRIPTION FACTOR BHLH10"/>
    <property type="match status" value="1"/>
</dbReference>
<keyword evidence="2" id="KW-0805">Transcription regulation</keyword>
<dbReference type="GO" id="GO:0006355">
    <property type="term" value="P:regulation of DNA-templated transcription"/>
    <property type="evidence" value="ECO:0007669"/>
    <property type="project" value="InterPro"/>
</dbReference>
<evidence type="ECO:0000313" key="7">
    <source>
        <dbReference type="Proteomes" id="UP000823749"/>
    </source>
</evidence>
<accession>A0AAV6LJX9</accession>